<dbReference type="GO" id="GO:0061630">
    <property type="term" value="F:ubiquitin protein ligase activity"/>
    <property type="evidence" value="ECO:0007669"/>
    <property type="project" value="TreeGrafter"/>
</dbReference>
<accession>A0A6A6AN72</accession>
<dbReference type="PANTHER" id="PTHR31531">
    <property type="entry name" value="E3 UBIQUITIN-PROTEIN LIGASE E3D FAMILY MEMBER"/>
    <property type="match status" value="1"/>
</dbReference>
<dbReference type="OrthoDB" id="386949at2759"/>
<dbReference type="GO" id="GO:0000209">
    <property type="term" value="P:protein polyubiquitination"/>
    <property type="evidence" value="ECO:0007669"/>
    <property type="project" value="TreeGrafter"/>
</dbReference>
<organism evidence="1 2">
    <name type="scientific">Dothidotthia symphoricarpi CBS 119687</name>
    <dbReference type="NCBI Taxonomy" id="1392245"/>
    <lineage>
        <taxon>Eukaryota</taxon>
        <taxon>Fungi</taxon>
        <taxon>Dikarya</taxon>
        <taxon>Ascomycota</taxon>
        <taxon>Pezizomycotina</taxon>
        <taxon>Dothideomycetes</taxon>
        <taxon>Pleosporomycetidae</taxon>
        <taxon>Pleosporales</taxon>
        <taxon>Dothidotthiaceae</taxon>
        <taxon>Dothidotthia</taxon>
    </lineage>
</organism>
<dbReference type="InterPro" id="IPR019193">
    <property type="entry name" value="UBQ-conj_enz_E2-bd_prot"/>
</dbReference>
<gene>
    <name evidence="1" type="ORF">P153DRAFT_283337</name>
</gene>
<dbReference type="GO" id="GO:0005829">
    <property type="term" value="C:cytosol"/>
    <property type="evidence" value="ECO:0007669"/>
    <property type="project" value="TreeGrafter"/>
</dbReference>
<evidence type="ECO:0000313" key="1">
    <source>
        <dbReference type="EMBL" id="KAF2132633.1"/>
    </source>
</evidence>
<dbReference type="RefSeq" id="XP_033527020.1">
    <property type="nucleotide sequence ID" value="XM_033663255.1"/>
</dbReference>
<dbReference type="GO" id="GO:0000151">
    <property type="term" value="C:ubiquitin ligase complex"/>
    <property type="evidence" value="ECO:0007669"/>
    <property type="project" value="TreeGrafter"/>
</dbReference>
<name>A0A6A6AN72_9PLEO</name>
<dbReference type="GO" id="GO:0031624">
    <property type="term" value="F:ubiquitin conjugating enzyme binding"/>
    <property type="evidence" value="ECO:0007669"/>
    <property type="project" value="TreeGrafter"/>
</dbReference>
<dbReference type="Proteomes" id="UP000799771">
    <property type="component" value="Unassembled WGS sequence"/>
</dbReference>
<evidence type="ECO:0008006" key="3">
    <source>
        <dbReference type="Google" id="ProtNLM"/>
    </source>
</evidence>
<dbReference type="GO" id="GO:0043161">
    <property type="term" value="P:proteasome-mediated ubiquitin-dependent protein catabolic process"/>
    <property type="evidence" value="ECO:0007669"/>
    <property type="project" value="TreeGrafter"/>
</dbReference>
<dbReference type="EMBL" id="ML977500">
    <property type="protein sequence ID" value="KAF2132633.1"/>
    <property type="molecule type" value="Genomic_DNA"/>
</dbReference>
<dbReference type="GO" id="GO:0030332">
    <property type="term" value="F:cyclin binding"/>
    <property type="evidence" value="ECO:0007669"/>
    <property type="project" value="TreeGrafter"/>
</dbReference>
<dbReference type="GeneID" id="54403687"/>
<sequence length="451" mass="49486">SMSMLPESAYNALGLPSDTVKILMNPKPPDTPVAIAAPNLLQNDTQSAGPVALNESSIALYAELLLHIRTVTLFASLRTHHTHETKAQLSADGASITISHESESATIRLPIKVQDGGGGDAALHLPAQPPSKELTLRLQLEEREGSDLLGTLQSEERKANIVPWDGASLSQMQGVEIMCKSCGEVVVPRGKVGSWRDLPNENWAEMMDFWHCHKPDEGHLHDHENDEVVGKKGYAAGNRLKAKEGMGFVDLTSLLLEEGDCEGVEIASKQQEDSIVCKHCKHTLGARDESSSGHRIWKWSISLSPSPSAPPTTYTTQKWISARLLFLIENSGVRKFHIHPPPNKLSSSPSAKPDPSTPSLLLWVFTPDLLFSSSVASPHRSDPTRAMKVFYKRQTWRPIRPGEVESASVEDVEFPGSLFGEVERVLGESRDVLPVGAREFQGWDVGLLERF</sequence>
<feature type="non-terminal residue" evidence="1">
    <location>
        <position position="1"/>
    </location>
</feature>
<dbReference type="PANTHER" id="PTHR31531:SF2">
    <property type="entry name" value="E3 UBIQUITIN-PROTEIN LIGASE E3D"/>
    <property type="match status" value="1"/>
</dbReference>
<dbReference type="AlphaFoldDB" id="A0A6A6AN72"/>
<dbReference type="Pfam" id="PF09814">
    <property type="entry name" value="HECT_2"/>
    <property type="match status" value="1"/>
</dbReference>
<proteinExistence type="predicted"/>
<dbReference type="GO" id="GO:0051865">
    <property type="term" value="P:protein autoubiquitination"/>
    <property type="evidence" value="ECO:0007669"/>
    <property type="project" value="TreeGrafter"/>
</dbReference>
<reference evidence="1" key="1">
    <citation type="journal article" date="2020" name="Stud. Mycol.">
        <title>101 Dothideomycetes genomes: a test case for predicting lifestyles and emergence of pathogens.</title>
        <authorList>
            <person name="Haridas S."/>
            <person name="Albert R."/>
            <person name="Binder M."/>
            <person name="Bloem J."/>
            <person name="Labutti K."/>
            <person name="Salamov A."/>
            <person name="Andreopoulos B."/>
            <person name="Baker S."/>
            <person name="Barry K."/>
            <person name="Bills G."/>
            <person name="Bluhm B."/>
            <person name="Cannon C."/>
            <person name="Castanera R."/>
            <person name="Culley D."/>
            <person name="Daum C."/>
            <person name="Ezra D."/>
            <person name="Gonzalez J."/>
            <person name="Henrissat B."/>
            <person name="Kuo A."/>
            <person name="Liang C."/>
            <person name="Lipzen A."/>
            <person name="Lutzoni F."/>
            <person name="Magnuson J."/>
            <person name="Mondo S."/>
            <person name="Nolan M."/>
            <person name="Ohm R."/>
            <person name="Pangilinan J."/>
            <person name="Park H.-J."/>
            <person name="Ramirez L."/>
            <person name="Alfaro M."/>
            <person name="Sun H."/>
            <person name="Tritt A."/>
            <person name="Yoshinaga Y."/>
            <person name="Zwiers L.-H."/>
            <person name="Turgeon B."/>
            <person name="Goodwin S."/>
            <person name="Spatafora J."/>
            <person name="Crous P."/>
            <person name="Grigoriev I."/>
        </authorList>
    </citation>
    <scope>NUCLEOTIDE SEQUENCE</scope>
    <source>
        <strain evidence="1">CBS 119687</strain>
    </source>
</reference>
<dbReference type="GO" id="GO:0005634">
    <property type="term" value="C:nucleus"/>
    <property type="evidence" value="ECO:0007669"/>
    <property type="project" value="TreeGrafter"/>
</dbReference>
<protein>
    <recommendedName>
        <fullName evidence="3">Ubiquitin-conjugating enzyme E2-binding protein</fullName>
    </recommendedName>
</protein>
<keyword evidence="2" id="KW-1185">Reference proteome</keyword>
<dbReference type="GO" id="GO:0006513">
    <property type="term" value="P:protein monoubiquitination"/>
    <property type="evidence" value="ECO:0007669"/>
    <property type="project" value="TreeGrafter"/>
</dbReference>
<evidence type="ECO:0000313" key="2">
    <source>
        <dbReference type="Proteomes" id="UP000799771"/>
    </source>
</evidence>